<dbReference type="Pfam" id="PF02576">
    <property type="entry name" value="RimP_N"/>
    <property type="match status" value="1"/>
</dbReference>
<dbReference type="HAMAP" id="MF_01077">
    <property type="entry name" value="RimP"/>
    <property type="match status" value="1"/>
</dbReference>
<evidence type="ECO:0000256" key="2">
    <source>
        <dbReference type="ARBA" id="ARBA00022517"/>
    </source>
</evidence>
<keyword evidence="2 3" id="KW-0690">Ribosome biogenesis</keyword>
<dbReference type="PANTHER" id="PTHR33867">
    <property type="entry name" value="RIBOSOME MATURATION FACTOR RIMP"/>
    <property type="match status" value="1"/>
</dbReference>
<evidence type="ECO:0000256" key="1">
    <source>
        <dbReference type="ARBA" id="ARBA00022490"/>
    </source>
</evidence>
<feature type="domain" description="Ribosome maturation factor RimP N-terminal" evidence="4">
    <location>
        <begin position="16"/>
        <end position="87"/>
    </location>
</feature>
<keyword evidence="6" id="KW-1185">Reference proteome</keyword>
<evidence type="ECO:0000256" key="3">
    <source>
        <dbReference type="HAMAP-Rule" id="MF_01077"/>
    </source>
</evidence>
<keyword evidence="1 3" id="KW-0963">Cytoplasm</keyword>
<organism evidence="5 6">
    <name type="scientific">Borrelia andersonii</name>
    <name type="common">Borreliella andersonii</name>
    <dbReference type="NCBI Taxonomy" id="42109"/>
    <lineage>
        <taxon>Bacteria</taxon>
        <taxon>Pseudomonadati</taxon>
        <taxon>Spirochaetota</taxon>
        <taxon>Spirochaetia</taxon>
        <taxon>Spirochaetales</taxon>
        <taxon>Borreliaceae</taxon>
        <taxon>Borreliella</taxon>
    </lineage>
</organism>
<evidence type="ECO:0000313" key="6">
    <source>
        <dbReference type="Proteomes" id="UP001305787"/>
    </source>
</evidence>
<dbReference type="InterPro" id="IPR035956">
    <property type="entry name" value="RimP_N_sf"/>
</dbReference>
<proteinExistence type="inferred from homology"/>
<dbReference type="RefSeq" id="WP_421115094.1">
    <property type="nucleotide sequence ID" value="NZ_CP132457.1"/>
</dbReference>
<protein>
    <recommendedName>
        <fullName evidence="3">Ribosome maturation factor RimP</fullName>
    </recommendedName>
</protein>
<evidence type="ECO:0000259" key="4">
    <source>
        <dbReference type="Pfam" id="PF02576"/>
    </source>
</evidence>
<dbReference type="PANTHER" id="PTHR33867:SF1">
    <property type="entry name" value="RIBOSOME MATURATION FACTOR RIMP"/>
    <property type="match status" value="1"/>
</dbReference>
<dbReference type="NCBIfam" id="NF011223">
    <property type="entry name" value="PRK14630.1"/>
    <property type="match status" value="1"/>
</dbReference>
<dbReference type="InterPro" id="IPR003728">
    <property type="entry name" value="Ribosome_maturation_RimP"/>
</dbReference>
<comment type="similarity">
    <text evidence="3">Belongs to the RimP family.</text>
</comment>
<comment type="subcellular location">
    <subcellularLocation>
        <location evidence="3">Cytoplasm</location>
    </subcellularLocation>
</comment>
<sequence>MQLIKCFNKNNEVFNLIKDLTGRLNVEILEINIFRNKNNGKIQIVLYSKDFSLCVDLLTDLHKMILLILEANIKYGFTLELSTPGIDRKIKSDREFKIFEGRKIKLMLDNEFEEGFILESKPKSFIFKTDSKEVNVFYSDVKKARLV</sequence>
<accession>A0ABZ0CLF7</accession>
<dbReference type="SUPFAM" id="SSF75420">
    <property type="entry name" value="YhbC-like, N-terminal domain"/>
    <property type="match status" value="1"/>
</dbReference>
<comment type="function">
    <text evidence="3">Required for maturation of 30S ribosomal subunits.</text>
</comment>
<gene>
    <name evidence="3 5" type="primary">rimP</name>
    <name evidence="5" type="ORF">QIA45_04030</name>
</gene>
<dbReference type="Proteomes" id="UP001305787">
    <property type="component" value="Chromosome"/>
</dbReference>
<evidence type="ECO:0000313" key="5">
    <source>
        <dbReference type="EMBL" id="WNY66213.2"/>
    </source>
</evidence>
<reference evidence="5" key="1">
    <citation type="submission" date="2023-07" db="EMBL/GenBank/DDBJ databases">
        <title>Genome sequencing of multiple Borrelia sensu lato isolates.</title>
        <authorList>
            <person name="Mongodin E.F."/>
            <person name="Rudenko N."/>
            <person name="Fraser C.M."/>
            <person name="Schutzer S."/>
            <person name="Luft B."/>
            <person name="Morgan R."/>
            <person name="Chastens S."/>
            <person name="Qiu W."/>
        </authorList>
    </citation>
    <scope>NUCLEOTIDE SEQUENCE [LARGE SCALE GENOMIC DNA]</scope>
    <source>
        <strain evidence="5">21038</strain>
    </source>
</reference>
<name>A0ABZ0CLF7_BORAD</name>
<dbReference type="EMBL" id="CP132457">
    <property type="protein sequence ID" value="WNY66213.2"/>
    <property type="molecule type" value="Genomic_DNA"/>
</dbReference>
<dbReference type="InterPro" id="IPR028989">
    <property type="entry name" value="RimP_N"/>
</dbReference>